<dbReference type="InterPro" id="IPR027417">
    <property type="entry name" value="P-loop_NTPase"/>
</dbReference>
<dbReference type="HOGENOM" id="CLU_001748_1_1_11"/>
<dbReference type="Gene3D" id="2.30.30.940">
    <property type="match status" value="1"/>
</dbReference>
<reference evidence="3 4" key="1">
    <citation type="submission" date="2009-01" db="EMBL/GenBank/DDBJ databases">
        <authorList>
            <person name="Fulton L."/>
            <person name="Clifton S."/>
            <person name="Chinwalla A.T."/>
            <person name="Mitreva M."/>
            <person name="Sodergren E."/>
            <person name="Weinstock G."/>
            <person name="Clifton S."/>
            <person name="Dooling D.J."/>
            <person name="Fulton B."/>
            <person name="Minx P."/>
            <person name="Pepin K.H."/>
            <person name="Johnson M."/>
            <person name="Bhonagiri V."/>
            <person name="Nash W.E."/>
            <person name="Mardis E.R."/>
            <person name="Wilson R.K."/>
        </authorList>
    </citation>
    <scope>NUCLEOTIDE SEQUENCE [LARGE SCALE GENOMIC DNA]</scope>
    <source>
        <strain evidence="3 4">ATCC 33806</strain>
    </source>
</reference>
<dbReference type="CDD" id="cd17933">
    <property type="entry name" value="DEXSc_RecD-like"/>
    <property type="match status" value="1"/>
</dbReference>
<dbReference type="InterPro" id="IPR052949">
    <property type="entry name" value="PA_immunity-related"/>
</dbReference>
<dbReference type="NCBIfam" id="NF041492">
    <property type="entry name" value="MobF"/>
    <property type="match status" value="1"/>
</dbReference>
<feature type="region of interest" description="Disordered" evidence="1">
    <location>
        <begin position="1392"/>
        <end position="1433"/>
    </location>
</feature>
<evidence type="ECO:0000313" key="3">
    <source>
        <dbReference type="EMBL" id="EEG27720.1"/>
    </source>
</evidence>
<dbReference type="SUPFAM" id="SSF55464">
    <property type="entry name" value="Origin of replication-binding domain, RBD-like"/>
    <property type="match status" value="1"/>
</dbReference>
<feature type="compositionally biased region" description="Acidic residues" evidence="1">
    <location>
        <begin position="1420"/>
        <end position="1433"/>
    </location>
</feature>
<dbReference type="Pfam" id="PF13599">
    <property type="entry name" value="Pentapeptide_4"/>
    <property type="match status" value="1"/>
</dbReference>
<dbReference type="Gene3D" id="2.160.20.80">
    <property type="entry name" value="E3 ubiquitin-protein ligase SopA"/>
    <property type="match status" value="1"/>
</dbReference>
<dbReference type="SUPFAM" id="SSF141571">
    <property type="entry name" value="Pentapeptide repeat-like"/>
    <property type="match status" value="1"/>
</dbReference>
<gene>
    <name evidence="3" type="ORF">CORMATOL_00745</name>
</gene>
<dbReference type="InterPro" id="IPR014862">
    <property type="entry name" value="TrwC"/>
</dbReference>
<dbReference type="Pfam" id="PF13604">
    <property type="entry name" value="AAA_30"/>
    <property type="match status" value="1"/>
</dbReference>
<evidence type="ECO:0000313" key="4">
    <source>
        <dbReference type="Proteomes" id="UP000006247"/>
    </source>
</evidence>
<name>C0E195_9CORY</name>
<sequence>MMSLRAVHAGSGYQYLLRSVATNDAHDLIIETDSKTALARYYDEKGTPPGRWVGTGLKGFGSEKIHAGAVINADQMANLYGVGLHPEAEEIWKNGGSYADAKLGRAFQKSTGKIPVLKALKQAEKQFIATEKRGPTMEERSEMAVRVGKKYYIEETGYMNPSGDDIVSWINKQQSKVRQAAAGFDWTFSPTKSVSVLWALADKKTANKIEECHHKAVQEALSWAEKNVIYTRIGTNGIQQVTTQGLIAAEFTHFDTRTGDPDLHSHVLVSNKVQAPDGRWLTLDSQEVFRNAQSISARYDTALMEILSREMGLTFEPSQREGESTPVWEIAGVPQYLISLFSSRREQARPVFDQLVADYSKQHDKQPDKITKIKLWEKAILQTRDAKKPAQSLGQLRENWAIRVQGLDHGDELLQQIQEVVANPEGDQRQVFGDGKKWQESVEQVAEIALANVTSKRGVFGDHHVRTAVFTELKGWKFHNAAELAKAETQIVDYILEQKVVSLSPGEVLDLPSRLLGDNALGVDRRVGRNRYTTQEILNAEQLVLDSCTEPTPYTAPNRDIDKALAGHEKAHGWTLNEGQEAMARSLLTTGALVSCGVGPAGTGKTTSMQIVSKVWKNQGRNVIGLAPSAQAASVLGEEIGCEATTIDKLTFTWRGQHSKLPGHDLDALEIKIQPGDMLLVDEAGMASTQNLAALVEIAKESGAVVRMIGDPHQLSAVGSGGLFNSACQITDAVELTEVMRFSGGKDTEQADASLKIRKGDKSGLDVYEQREWVSGGTRQDMVDSAVADYLNDIARGRKSLIVASTNADVDRMNQQVRAYRISIGEVDDKHHMRVGRGDVIGVGDIVITRQNKQFYRKVQGKNTVIGKVMNGQLFTVVGLQRDGDVEVKDLKTGKRQVIPADYAAENMHLGYAATVHRAQGATVDVCRAVVDQAVDRAGLYVALSRGKKENRAYCVTEADFDFDAEDMHYHMGGHDDGELTPRKVLEQALAKDNRSRSATEIAQQELADSMSRDRVQALYVHGCDLARSALAEHVRTSLVDALPNGVSLDADATWRIDTALKRVIENGIDVQNLTLDELKPDFSADDMGAEIASCINRQYNQEAVISAVRDNIVRGLPDDTAQKLASEDRGVAHIDAALARMADAGVHADMIIPLLCEQDWDAAGSVGEAIATRIDDYAADAASTIPSPPPAWVGEDTELATWLRETYEVLRTPPVDSNAVVPEITAGEVIENADFHGMSFDKRALEDVTFVHCDLRGVDFSSTTLRHVTFKDCQMDGADFSQSALSTVTFDDSTLPEADFTEATMSADSRTAVVKFSDCILEKARFVGAAIVNVVFETCRMVQADFRHIMGEFGFFYDSDLTQSQWSQTPGGGISDVTAENCVGEAENPIVKESAAQEEWSQQHKAAQERAADNATDWWQEDSHEDEDNFLL</sequence>
<feature type="domain" description="TrwC relaxase" evidence="2">
    <location>
        <begin position="9"/>
        <end position="405"/>
    </location>
</feature>
<dbReference type="SUPFAM" id="SSF52540">
    <property type="entry name" value="P-loop containing nucleoside triphosphate hydrolases"/>
    <property type="match status" value="2"/>
</dbReference>
<dbReference type="EMBL" id="ACEB01000007">
    <property type="protein sequence ID" value="EEG27720.1"/>
    <property type="molecule type" value="Genomic_DNA"/>
</dbReference>
<organism evidence="3 4">
    <name type="scientific">Corynebacterium matruchotii ATCC 33806</name>
    <dbReference type="NCBI Taxonomy" id="566549"/>
    <lineage>
        <taxon>Bacteria</taxon>
        <taxon>Bacillati</taxon>
        <taxon>Actinomycetota</taxon>
        <taxon>Actinomycetes</taxon>
        <taxon>Mycobacteriales</taxon>
        <taxon>Corynebacteriaceae</taxon>
        <taxon>Corynebacterium</taxon>
    </lineage>
</organism>
<dbReference type="InterPro" id="IPR001646">
    <property type="entry name" value="5peptide_repeat"/>
</dbReference>
<protein>
    <submittedName>
        <fullName evidence="3">Conjugative relaxase domain protein</fullName>
    </submittedName>
</protein>
<dbReference type="PANTHER" id="PTHR42999:SF1">
    <property type="entry name" value="PENTAPEPTIDE REPEAT-CONTAINING PROTEIN"/>
    <property type="match status" value="1"/>
</dbReference>
<proteinExistence type="predicted"/>
<comment type="caution">
    <text evidence="3">The sequence shown here is derived from an EMBL/GenBank/DDBJ whole genome shotgun (WGS) entry which is preliminary data.</text>
</comment>
<evidence type="ECO:0000256" key="1">
    <source>
        <dbReference type="SAM" id="MobiDB-lite"/>
    </source>
</evidence>
<dbReference type="Pfam" id="PF08751">
    <property type="entry name" value="TrwC"/>
    <property type="match status" value="1"/>
</dbReference>
<dbReference type="CDD" id="cd18809">
    <property type="entry name" value="SF1_C_RecD"/>
    <property type="match status" value="1"/>
</dbReference>
<dbReference type="Proteomes" id="UP000006247">
    <property type="component" value="Unassembled WGS sequence"/>
</dbReference>
<dbReference type="PANTHER" id="PTHR42999">
    <property type="entry name" value="ANTIBIOTIC RESISTANCE PROTEIN MCBG"/>
    <property type="match status" value="1"/>
</dbReference>
<evidence type="ECO:0000259" key="2">
    <source>
        <dbReference type="Pfam" id="PF08751"/>
    </source>
</evidence>
<dbReference type="RefSeq" id="WP_005520155.1">
    <property type="nucleotide sequence ID" value="NZ_EQ973328.1"/>
</dbReference>
<accession>C0E195</accession>
<dbReference type="Gene3D" id="3.40.50.300">
    <property type="entry name" value="P-loop containing nucleotide triphosphate hydrolases"/>
    <property type="match status" value="2"/>
</dbReference>